<dbReference type="GO" id="GO:0001522">
    <property type="term" value="P:pseudouridine synthesis"/>
    <property type="evidence" value="ECO:0007669"/>
    <property type="project" value="InterPro"/>
</dbReference>
<keyword evidence="6" id="KW-1185">Reference proteome</keyword>
<dbReference type="PROSITE" id="PS51375">
    <property type="entry name" value="PPR"/>
    <property type="match status" value="1"/>
</dbReference>
<dbReference type="Pfam" id="PF00849">
    <property type="entry name" value="PseudoU_synth_2"/>
    <property type="match status" value="1"/>
</dbReference>
<gene>
    <name evidence="5" type="ORF">SNAT2548_LOCUS28356</name>
</gene>
<keyword evidence="1" id="KW-0677">Repeat</keyword>
<dbReference type="PANTHER" id="PTHR47936:SF1">
    <property type="entry name" value="PENTATRICOPEPTIDE REPEAT-CONTAINING PROTEIN GUN1, CHLOROPLASTIC"/>
    <property type="match status" value="1"/>
</dbReference>
<dbReference type="Gene3D" id="1.25.40.10">
    <property type="entry name" value="Tetratricopeptide repeat domain"/>
    <property type="match status" value="2"/>
</dbReference>
<dbReference type="PANTHER" id="PTHR47936">
    <property type="entry name" value="PPR_LONG DOMAIN-CONTAINING PROTEIN"/>
    <property type="match status" value="1"/>
</dbReference>
<sequence length="909" mass="98536">MDCRTSTQLLGAVRRSRGQATVFHYNAAVAAERGGTWTAGIQILAELAAADVVASSSCYAGAMKTLARSREQWEWAVEVLLQMEAQSLRRNEIVLSTGLTASARAASWLSALDLFTRMAQEKLEQDAIACTAVVSGFELLGRWQPSLELLRQLPEADVVAYGAVVSACAKAGAWQMAVALLFELSERRALNEVCVNSAITACERAGSWDMALVLLSEMVNQDLRRDTIGVCAAISACARSSQWQAALALYKDMTASLLQPNVIAINAAMHACEKVKQWTVVLHLLWTMPQQRLQHDAISLGSTGMACDSAEQWQWSLQTLGRSPSGAVEDGTLQNFARRLAQQPSLLPEDLQLLRSMCAPAALRRATPQEVVLLVWCMASVGFSEEAILSKLLVTASELLSQGRLTWRDLGHLSWAMANLEVWDLDLLLALQKELLRRLAEVTAAGAQGTRSSTMQMDCGSSALTTIWACTYLGCLQPRMLEGAAEALRCMSTALDRSTRVPSLLGRAGSPELSVPLEHEELLVACKPPRWSVDSGEAERNSIASLGRYLGAQYPVRQFPVLSDLSAAKGFLHRLDVPSSGLILVAKSYRAYFDLQLQLQTGSLLREYVTMCHGWLSSQRASVRARVHVWRNGQLDHASVSPCGKVACTRLKVVGYFVAGASCCLLAIRLVTGRMHQIRLHMAHIGHPTLLDGKYSATSTIRSDGQCPRNFLHRYRLAFNAAGENVAASAPLPADLADFMQTCVAVGPRSATSGAAVLEWKKCPEWGAVETISPAGQESKTGRLLKVSLGIFGRLQLQEESKESRWGTNAVAEGGGGRRRTMATTAPESRFSGRLQIKGSKGGGLASSMSLGDLRAGPRRDLQAAAEARLSAAPFGVVLSEVPYESTLRSSYTLRDTQWPPPEGRTRIG</sequence>
<feature type="domain" description="Pseudouridine synthase RsuA/RluA-like" evidence="4">
    <location>
        <begin position="525"/>
        <end position="684"/>
    </location>
</feature>
<evidence type="ECO:0000313" key="6">
    <source>
        <dbReference type="Proteomes" id="UP000604046"/>
    </source>
</evidence>
<reference evidence="5" key="1">
    <citation type="submission" date="2021-02" db="EMBL/GenBank/DDBJ databases">
        <authorList>
            <person name="Dougan E. K."/>
            <person name="Rhodes N."/>
            <person name="Thang M."/>
            <person name="Chan C."/>
        </authorList>
    </citation>
    <scope>NUCLEOTIDE SEQUENCE</scope>
</reference>
<dbReference type="CDD" id="cd02869">
    <property type="entry name" value="PseudoU_synth_RluA_like"/>
    <property type="match status" value="1"/>
</dbReference>
<proteinExistence type="predicted"/>
<evidence type="ECO:0000256" key="3">
    <source>
        <dbReference type="SAM" id="MobiDB-lite"/>
    </source>
</evidence>
<dbReference type="SUPFAM" id="SSF55120">
    <property type="entry name" value="Pseudouridine synthase"/>
    <property type="match status" value="1"/>
</dbReference>
<dbReference type="OrthoDB" id="185373at2759"/>
<dbReference type="InterPro" id="IPR006145">
    <property type="entry name" value="PsdUridine_synth_RsuA/RluA"/>
</dbReference>
<name>A0A812SZC4_9DINO</name>
<evidence type="ECO:0000256" key="2">
    <source>
        <dbReference type="PROSITE-ProRule" id="PRU00708"/>
    </source>
</evidence>
<dbReference type="InterPro" id="IPR020103">
    <property type="entry name" value="PsdUridine_synth_cat_dom_sf"/>
</dbReference>
<dbReference type="InterPro" id="IPR002885">
    <property type="entry name" value="PPR_rpt"/>
</dbReference>
<dbReference type="Proteomes" id="UP000604046">
    <property type="component" value="Unassembled WGS sequence"/>
</dbReference>
<protein>
    <recommendedName>
        <fullName evidence="4">Pseudouridine synthase RsuA/RluA-like domain-containing protein</fullName>
    </recommendedName>
</protein>
<dbReference type="Gene3D" id="3.30.2350.10">
    <property type="entry name" value="Pseudouridine synthase"/>
    <property type="match status" value="1"/>
</dbReference>
<feature type="repeat" description="PPR" evidence="2">
    <location>
        <begin position="191"/>
        <end position="225"/>
    </location>
</feature>
<dbReference type="AlphaFoldDB" id="A0A812SZC4"/>
<dbReference type="GO" id="GO:0009982">
    <property type="term" value="F:pseudouridine synthase activity"/>
    <property type="evidence" value="ECO:0007669"/>
    <property type="project" value="InterPro"/>
</dbReference>
<evidence type="ECO:0000313" key="5">
    <source>
        <dbReference type="EMBL" id="CAE7506259.1"/>
    </source>
</evidence>
<evidence type="ECO:0000259" key="4">
    <source>
        <dbReference type="Pfam" id="PF00849"/>
    </source>
</evidence>
<evidence type="ECO:0000256" key="1">
    <source>
        <dbReference type="ARBA" id="ARBA00022737"/>
    </source>
</evidence>
<dbReference type="EMBL" id="CAJNDS010002513">
    <property type="protein sequence ID" value="CAE7506259.1"/>
    <property type="molecule type" value="Genomic_DNA"/>
</dbReference>
<organism evidence="5 6">
    <name type="scientific">Symbiodinium natans</name>
    <dbReference type="NCBI Taxonomy" id="878477"/>
    <lineage>
        <taxon>Eukaryota</taxon>
        <taxon>Sar</taxon>
        <taxon>Alveolata</taxon>
        <taxon>Dinophyceae</taxon>
        <taxon>Suessiales</taxon>
        <taxon>Symbiodiniaceae</taxon>
        <taxon>Symbiodinium</taxon>
    </lineage>
</organism>
<accession>A0A812SZC4</accession>
<dbReference type="GO" id="GO:0003723">
    <property type="term" value="F:RNA binding"/>
    <property type="evidence" value="ECO:0007669"/>
    <property type="project" value="InterPro"/>
</dbReference>
<feature type="region of interest" description="Disordered" evidence="3">
    <location>
        <begin position="806"/>
        <end position="828"/>
    </location>
</feature>
<dbReference type="Pfam" id="PF01535">
    <property type="entry name" value="PPR"/>
    <property type="match status" value="3"/>
</dbReference>
<dbReference type="InterPro" id="IPR011990">
    <property type="entry name" value="TPR-like_helical_dom_sf"/>
</dbReference>
<comment type="caution">
    <text evidence="5">The sequence shown here is derived from an EMBL/GenBank/DDBJ whole genome shotgun (WGS) entry which is preliminary data.</text>
</comment>